<evidence type="ECO:0000256" key="3">
    <source>
        <dbReference type="ARBA" id="ARBA00023237"/>
    </source>
</evidence>
<keyword evidence="3" id="KW-0998">Cell outer membrane</keyword>
<feature type="compositionally biased region" description="Low complexity" evidence="5">
    <location>
        <begin position="99"/>
        <end position="111"/>
    </location>
</feature>
<keyword evidence="8" id="KW-1185">Reference proteome</keyword>
<feature type="region of interest" description="Disordered" evidence="5">
    <location>
        <begin position="200"/>
        <end position="226"/>
    </location>
</feature>
<sequence length="276" mass="29333">MNLKVVLPPVIIVVLGLGAISSVQNTGFREHIESTLTESAQGALSAAGIDAVVAFSGRDADVTAPSDAVALEAAEVVGGVTGVRTAAAYGPDGLVGAEAEPAEAEAAGPAEPAEEETGTEAAPEPTDEATAAPEATEATSDGETEAEEEPKREPTREEREEAQEDLVEIPNITFVTDSAELTEHGRKVVRKAAEVLAEHPEVEVRIEGHTDSVGTDEHNQELSERRAEKVVDELVHQGVERDRLTWKGFGESDPLVVPRTFDDLEKNRRVEFDVTN</sequence>
<name>A0ABW7XPA3_9MICO</name>
<evidence type="ECO:0000259" key="6">
    <source>
        <dbReference type="PROSITE" id="PS51123"/>
    </source>
</evidence>
<dbReference type="PROSITE" id="PS51123">
    <property type="entry name" value="OMPA_2"/>
    <property type="match status" value="1"/>
</dbReference>
<dbReference type="SUPFAM" id="SSF103088">
    <property type="entry name" value="OmpA-like"/>
    <property type="match status" value="1"/>
</dbReference>
<keyword evidence="2 4" id="KW-0472">Membrane</keyword>
<reference evidence="7 8" key="1">
    <citation type="submission" date="2024-10" db="EMBL/GenBank/DDBJ databases">
        <title>The Natural Products Discovery Center: Release of the First 8490 Sequenced Strains for Exploring Actinobacteria Biosynthetic Diversity.</title>
        <authorList>
            <person name="Kalkreuter E."/>
            <person name="Kautsar S.A."/>
            <person name="Yang D."/>
            <person name="Bader C.D."/>
            <person name="Teijaro C.N."/>
            <person name="Fluegel L."/>
            <person name="Davis C.M."/>
            <person name="Simpson J.R."/>
            <person name="Lauterbach L."/>
            <person name="Steele A.D."/>
            <person name="Gui C."/>
            <person name="Meng S."/>
            <person name="Li G."/>
            <person name="Viehrig K."/>
            <person name="Ye F."/>
            <person name="Su P."/>
            <person name="Kiefer A.F."/>
            <person name="Nichols A."/>
            <person name="Cepeda A.J."/>
            <person name="Yan W."/>
            <person name="Fan B."/>
            <person name="Jiang Y."/>
            <person name="Adhikari A."/>
            <person name="Zheng C.-J."/>
            <person name="Schuster L."/>
            <person name="Cowan T.M."/>
            <person name="Smanski M.J."/>
            <person name="Chevrette M.G."/>
            <person name="De Carvalho L.P.S."/>
            <person name="Shen B."/>
        </authorList>
    </citation>
    <scope>NUCLEOTIDE SEQUENCE [LARGE SCALE GENOMIC DNA]</scope>
    <source>
        <strain evidence="7 8">NPDC019481</strain>
    </source>
</reference>
<feature type="compositionally biased region" description="Low complexity" evidence="5">
    <location>
        <begin position="119"/>
        <end position="139"/>
    </location>
</feature>
<dbReference type="PRINTS" id="PR01021">
    <property type="entry name" value="OMPADOMAIN"/>
</dbReference>
<gene>
    <name evidence="7" type="ORF">ACH47X_20825</name>
</gene>
<dbReference type="Pfam" id="PF00691">
    <property type="entry name" value="OmpA"/>
    <property type="match status" value="1"/>
</dbReference>
<dbReference type="PANTHER" id="PTHR30329:SF21">
    <property type="entry name" value="LIPOPROTEIN YIAD-RELATED"/>
    <property type="match status" value="1"/>
</dbReference>
<dbReference type="EMBL" id="JBIRYI010000014">
    <property type="protein sequence ID" value="MFI2489368.1"/>
    <property type="molecule type" value="Genomic_DNA"/>
</dbReference>
<dbReference type="PANTHER" id="PTHR30329">
    <property type="entry name" value="STATOR ELEMENT OF FLAGELLAR MOTOR COMPLEX"/>
    <property type="match status" value="1"/>
</dbReference>
<organism evidence="7 8">
    <name type="scientific">Promicromonospora kroppenstedtii</name>
    <dbReference type="NCBI Taxonomy" id="440482"/>
    <lineage>
        <taxon>Bacteria</taxon>
        <taxon>Bacillati</taxon>
        <taxon>Actinomycetota</taxon>
        <taxon>Actinomycetes</taxon>
        <taxon>Micrococcales</taxon>
        <taxon>Promicromonosporaceae</taxon>
        <taxon>Promicromonospora</taxon>
    </lineage>
</organism>
<evidence type="ECO:0000256" key="4">
    <source>
        <dbReference type="PROSITE-ProRule" id="PRU00473"/>
    </source>
</evidence>
<dbReference type="InterPro" id="IPR006664">
    <property type="entry name" value="OMP_bac"/>
</dbReference>
<dbReference type="InterPro" id="IPR036737">
    <property type="entry name" value="OmpA-like_sf"/>
</dbReference>
<dbReference type="Proteomes" id="UP001611580">
    <property type="component" value="Unassembled WGS sequence"/>
</dbReference>
<evidence type="ECO:0000256" key="2">
    <source>
        <dbReference type="ARBA" id="ARBA00023136"/>
    </source>
</evidence>
<accession>A0ABW7XPA3</accession>
<evidence type="ECO:0000256" key="5">
    <source>
        <dbReference type="SAM" id="MobiDB-lite"/>
    </source>
</evidence>
<protein>
    <submittedName>
        <fullName evidence="7">OmpA family protein</fullName>
    </submittedName>
</protein>
<feature type="domain" description="OmpA-like" evidence="6">
    <location>
        <begin position="161"/>
        <end position="276"/>
    </location>
</feature>
<feature type="compositionally biased region" description="Basic and acidic residues" evidence="5">
    <location>
        <begin position="149"/>
        <end position="159"/>
    </location>
</feature>
<evidence type="ECO:0000256" key="1">
    <source>
        <dbReference type="ARBA" id="ARBA00004442"/>
    </source>
</evidence>
<comment type="caution">
    <text evidence="7">The sequence shown here is derived from an EMBL/GenBank/DDBJ whole genome shotgun (WGS) entry which is preliminary data.</text>
</comment>
<evidence type="ECO:0000313" key="7">
    <source>
        <dbReference type="EMBL" id="MFI2489368.1"/>
    </source>
</evidence>
<feature type="region of interest" description="Disordered" evidence="5">
    <location>
        <begin position="99"/>
        <end position="164"/>
    </location>
</feature>
<proteinExistence type="predicted"/>
<dbReference type="InterPro" id="IPR006665">
    <property type="entry name" value="OmpA-like"/>
</dbReference>
<dbReference type="Gene3D" id="3.30.1330.60">
    <property type="entry name" value="OmpA-like domain"/>
    <property type="match status" value="1"/>
</dbReference>
<dbReference type="CDD" id="cd07185">
    <property type="entry name" value="OmpA_C-like"/>
    <property type="match status" value="1"/>
</dbReference>
<dbReference type="InterPro" id="IPR050330">
    <property type="entry name" value="Bact_OuterMem_StrucFunc"/>
</dbReference>
<comment type="subcellular location">
    <subcellularLocation>
        <location evidence="1">Cell outer membrane</location>
    </subcellularLocation>
</comment>
<evidence type="ECO:0000313" key="8">
    <source>
        <dbReference type="Proteomes" id="UP001611580"/>
    </source>
</evidence>
<dbReference type="RefSeq" id="WP_397406557.1">
    <property type="nucleotide sequence ID" value="NZ_JBIRYI010000014.1"/>
</dbReference>